<feature type="transmembrane region" description="Helical" evidence="1">
    <location>
        <begin position="93"/>
        <end position="110"/>
    </location>
</feature>
<keyword evidence="1" id="KW-0812">Transmembrane</keyword>
<sequence length="170" mass="19124">MLTDNMEEFSAYWTSPKVVLKCVGPKLVPFFKTVAIFFVLATPSPLVVGGLIKIPCIYYFWVGLSCTLWLALGMVCAVAGALGYLVLLGGCEGPYIVLIPISIFARGFWFGEGFMVYNFLKIYGLGLNCVLVAVFQWRMILYLSWTFLWLSSSNNHFVKMHCIDFETVNL</sequence>
<protein>
    <submittedName>
        <fullName evidence="2">Uncharacterized protein</fullName>
    </submittedName>
</protein>
<name>A0A8T0FB75_ARGBR</name>
<reference evidence="2" key="2">
    <citation type="submission" date="2020-06" db="EMBL/GenBank/DDBJ databases">
        <authorList>
            <person name="Sheffer M."/>
        </authorList>
    </citation>
    <scope>NUCLEOTIDE SEQUENCE</scope>
</reference>
<evidence type="ECO:0000313" key="2">
    <source>
        <dbReference type="EMBL" id="KAF8786610.1"/>
    </source>
</evidence>
<feature type="transmembrane region" description="Helical" evidence="1">
    <location>
        <begin position="59"/>
        <end position="87"/>
    </location>
</feature>
<evidence type="ECO:0000313" key="3">
    <source>
        <dbReference type="Proteomes" id="UP000807504"/>
    </source>
</evidence>
<feature type="transmembrane region" description="Helical" evidence="1">
    <location>
        <begin position="122"/>
        <end position="145"/>
    </location>
</feature>
<keyword evidence="3" id="KW-1185">Reference proteome</keyword>
<dbReference type="AlphaFoldDB" id="A0A8T0FB75"/>
<dbReference type="EMBL" id="JABXBU010000015">
    <property type="protein sequence ID" value="KAF8786610.1"/>
    <property type="molecule type" value="Genomic_DNA"/>
</dbReference>
<keyword evidence="1" id="KW-0472">Membrane</keyword>
<organism evidence="2 3">
    <name type="scientific">Argiope bruennichi</name>
    <name type="common">Wasp spider</name>
    <name type="synonym">Aranea bruennichi</name>
    <dbReference type="NCBI Taxonomy" id="94029"/>
    <lineage>
        <taxon>Eukaryota</taxon>
        <taxon>Metazoa</taxon>
        <taxon>Ecdysozoa</taxon>
        <taxon>Arthropoda</taxon>
        <taxon>Chelicerata</taxon>
        <taxon>Arachnida</taxon>
        <taxon>Araneae</taxon>
        <taxon>Araneomorphae</taxon>
        <taxon>Entelegynae</taxon>
        <taxon>Araneoidea</taxon>
        <taxon>Araneidae</taxon>
        <taxon>Argiope</taxon>
    </lineage>
</organism>
<feature type="transmembrane region" description="Helical" evidence="1">
    <location>
        <begin position="30"/>
        <end position="52"/>
    </location>
</feature>
<accession>A0A8T0FB75</accession>
<gene>
    <name evidence="2" type="ORF">HNY73_008302</name>
</gene>
<keyword evidence="1" id="KW-1133">Transmembrane helix</keyword>
<dbReference type="Proteomes" id="UP000807504">
    <property type="component" value="Unassembled WGS sequence"/>
</dbReference>
<comment type="caution">
    <text evidence="2">The sequence shown here is derived from an EMBL/GenBank/DDBJ whole genome shotgun (WGS) entry which is preliminary data.</text>
</comment>
<reference evidence="2" key="1">
    <citation type="journal article" date="2020" name="bioRxiv">
        <title>Chromosome-level reference genome of the European wasp spider Argiope bruennichi: a resource for studies on range expansion and evolutionary adaptation.</title>
        <authorList>
            <person name="Sheffer M.M."/>
            <person name="Hoppe A."/>
            <person name="Krehenwinkel H."/>
            <person name="Uhl G."/>
            <person name="Kuss A.W."/>
            <person name="Jensen L."/>
            <person name="Jensen C."/>
            <person name="Gillespie R.G."/>
            <person name="Hoff K.J."/>
            <person name="Prost S."/>
        </authorList>
    </citation>
    <scope>NUCLEOTIDE SEQUENCE</scope>
</reference>
<proteinExistence type="predicted"/>
<evidence type="ECO:0000256" key="1">
    <source>
        <dbReference type="SAM" id="Phobius"/>
    </source>
</evidence>